<reference evidence="1" key="1">
    <citation type="submission" date="2019-10" db="EMBL/GenBank/DDBJ databases">
        <authorList>
            <consortium name="DOE Joint Genome Institute"/>
            <person name="Kuo A."/>
            <person name="Miyauchi S."/>
            <person name="Kiss E."/>
            <person name="Drula E."/>
            <person name="Kohler A."/>
            <person name="Sanchez-Garcia M."/>
            <person name="Andreopoulos B."/>
            <person name="Barry K.W."/>
            <person name="Bonito G."/>
            <person name="Buee M."/>
            <person name="Carver A."/>
            <person name="Chen C."/>
            <person name="Cichocki N."/>
            <person name="Clum A."/>
            <person name="Culley D."/>
            <person name="Crous P.W."/>
            <person name="Fauchery L."/>
            <person name="Girlanda M."/>
            <person name="Hayes R."/>
            <person name="Keri Z."/>
            <person name="Labutti K."/>
            <person name="Lipzen A."/>
            <person name="Lombard V."/>
            <person name="Magnuson J."/>
            <person name="Maillard F."/>
            <person name="Morin E."/>
            <person name="Murat C."/>
            <person name="Nolan M."/>
            <person name="Ohm R."/>
            <person name="Pangilinan J."/>
            <person name="Pereira M."/>
            <person name="Perotto S."/>
            <person name="Peter M."/>
            <person name="Riley R."/>
            <person name="Sitrit Y."/>
            <person name="Stielow B."/>
            <person name="Szollosi G."/>
            <person name="Zifcakova L."/>
            <person name="Stursova M."/>
            <person name="Spatafora J.W."/>
            <person name="Tedersoo L."/>
            <person name="Vaario L.-M."/>
            <person name="Yamada A."/>
            <person name="Yan M."/>
            <person name="Wang P."/>
            <person name="Xu J."/>
            <person name="Bruns T."/>
            <person name="Baldrian P."/>
            <person name="Vilgalys R."/>
            <person name="Henrissat B."/>
            <person name="Grigoriev I.V."/>
            <person name="Hibbett D."/>
            <person name="Nagy L.G."/>
            <person name="Martin F.M."/>
        </authorList>
    </citation>
    <scope>NUCLEOTIDE SEQUENCE</scope>
    <source>
        <strain evidence="1">P2</strain>
    </source>
</reference>
<organism evidence="1 2">
    <name type="scientific">Thelephora ganbajun</name>
    <name type="common">Ganba fungus</name>
    <dbReference type="NCBI Taxonomy" id="370292"/>
    <lineage>
        <taxon>Eukaryota</taxon>
        <taxon>Fungi</taxon>
        <taxon>Dikarya</taxon>
        <taxon>Basidiomycota</taxon>
        <taxon>Agaricomycotina</taxon>
        <taxon>Agaricomycetes</taxon>
        <taxon>Thelephorales</taxon>
        <taxon>Thelephoraceae</taxon>
        <taxon>Thelephora</taxon>
    </lineage>
</organism>
<accession>A0ACB6ZME1</accession>
<dbReference type="EMBL" id="MU117983">
    <property type="protein sequence ID" value="KAF9650598.1"/>
    <property type="molecule type" value="Genomic_DNA"/>
</dbReference>
<reference evidence="1" key="2">
    <citation type="journal article" date="2020" name="Nat. Commun.">
        <title>Large-scale genome sequencing of mycorrhizal fungi provides insights into the early evolution of symbiotic traits.</title>
        <authorList>
            <person name="Miyauchi S."/>
            <person name="Kiss E."/>
            <person name="Kuo A."/>
            <person name="Drula E."/>
            <person name="Kohler A."/>
            <person name="Sanchez-Garcia M."/>
            <person name="Morin E."/>
            <person name="Andreopoulos B."/>
            <person name="Barry K.W."/>
            <person name="Bonito G."/>
            <person name="Buee M."/>
            <person name="Carver A."/>
            <person name="Chen C."/>
            <person name="Cichocki N."/>
            <person name="Clum A."/>
            <person name="Culley D."/>
            <person name="Crous P.W."/>
            <person name="Fauchery L."/>
            <person name="Girlanda M."/>
            <person name="Hayes R.D."/>
            <person name="Keri Z."/>
            <person name="LaButti K."/>
            <person name="Lipzen A."/>
            <person name="Lombard V."/>
            <person name="Magnuson J."/>
            <person name="Maillard F."/>
            <person name="Murat C."/>
            <person name="Nolan M."/>
            <person name="Ohm R.A."/>
            <person name="Pangilinan J."/>
            <person name="Pereira M.F."/>
            <person name="Perotto S."/>
            <person name="Peter M."/>
            <person name="Pfister S."/>
            <person name="Riley R."/>
            <person name="Sitrit Y."/>
            <person name="Stielow J.B."/>
            <person name="Szollosi G."/>
            <person name="Zifcakova L."/>
            <person name="Stursova M."/>
            <person name="Spatafora J.W."/>
            <person name="Tedersoo L."/>
            <person name="Vaario L.M."/>
            <person name="Yamada A."/>
            <person name="Yan M."/>
            <person name="Wang P."/>
            <person name="Xu J."/>
            <person name="Bruns T."/>
            <person name="Baldrian P."/>
            <person name="Vilgalys R."/>
            <person name="Dunand C."/>
            <person name="Henrissat B."/>
            <person name="Grigoriev I.V."/>
            <person name="Hibbett D."/>
            <person name="Nagy L.G."/>
            <person name="Martin F.M."/>
        </authorList>
    </citation>
    <scope>NUCLEOTIDE SEQUENCE</scope>
    <source>
        <strain evidence="1">P2</strain>
    </source>
</reference>
<evidence type="ECO:0000313" key="1">
    <source>
        <dbReference type="EMBL" id="KAF9650598.1"/>
    </source>
</evidence>
<gene>
    <name evidence="1" type="ORF">BDM02DRAFT_3185263</name>
</gene>
<name>A0ACB6ZME1_THEGA</name>
<keyword evidence="2" id="KW-1185">Reference proteome</keyword>
<protein>
    <submittedName>
        <fullName evidence="1">Uncharacterized protein</fullName>
    </submittedName>
</protein>
<comment type="caution">
    <text evidence="1">The sequence shown here is derived from an EMBL/GenBank/DDBJ whole genome shotgun (WGS) entry which is preliminary data.</text>
</comment>
<proteinExistence type="predicted"/>
<evidence type="ECO:0000313" key="2">
    <source>
        <dbReference type="Proteomes" id="UP000886501"/>
    </source>
</evidence>
<sequence length="587" mass="64845">MANVPPMGPPPSPKEPRRSGRRSVPSHSSSKSPAPSPHPESAPRLKENRPTLPSSSSSRSKRSKQEEIDESFEDMSKPPTNHQNNGRNKRKPKDKQSTPTPVSIDNNHTPKDARISEEPADTSAQEEEGITRCICGNAEDEPDTGEVMVQCDICRVWQHIACMGIEAPPDDADYFCEQCRPDLHPNLLNAARRLSRKPRDRHPSANSHHSSGQAHSIPRSSRSRSPMANLKPSKRRNTMNSRDAAYEESVKALIAATAAEASVLPPPSPRNERDTAEAEEDVGLGNQRRKRKRPDDDSLSVKRTRSGSAASEIPTMPHLPGEEPVASTSIPKTTPSTAARPRQKRGGGRKTAQVTDLGGPGDVDEVLPPKRQSRTKGGNEGRRGGHNNIKADAGPTSHPRAHHNLHTYAVAQQPLYTSWGLPDYLAHLEPMLPTDIPRPLEIRASKDFTDISTERGVKVKWPSKRTSIGDMNKRVRALVEWVGREQASALERGRRKEALMKVLNTTQAKQRLQPTPDNDAMVTQDQPLTESPVGEEPTPPLSLSFELNFSPPPTMKMMEELMTELINFQERFGPGAKNKERERKAIS</sequence>
<dbReference type="Proteomes" id="UP000886501">
    <property type="component" value="Unassembled WGS sequence"/>
</dbReference>